<dbReference type="EMBL" id="DYWT01000046">
    <property type="protein sequence ID" value="HJF30703.1"/>
    <property type="molecule type" value="Genomic_DNA"/>
</dbReference>
<reference evidence="1" key="1">
    <citation type="journal article" date="2021" name="PeerJ">
        <title>Extensive microbial diversity within the chicken gut microbiome revealed by metagenomics and culture.</title>
        <authorList>
            <person name="Gilroy R."/>
            <person name="Ravi A."/>
            <person name="Getino M."/>
            <person name="Pursley I."/>
            <person name="Horton D.L."/>
            <person name="Alikhan N.F."/>
            <person name="Baker D."/>
            <person name="Gharbi K."/>
            <person name="Hall N."/>
            <person name="Watson M."/>
            <person name="Adriaenssens E.M."/>
            <person name="Foster-Nyarko E."/>
            <person name="Jarju S."/>
            <person name="Secka A."/>
            <person name="Antonio M."/>
            <person name="Oren A."/>
            <person name="Chaudhuri R.R."/>
            <person name="La Ragione R."/>
            <person name="Hildebrand F."/>
            <person name="Pallen M.J."/>
        </authorList>
    </citation>
    <scope>NUCLEOTIDE SEQUENCE</scope>
    <source>
        <strain evidence="1">CHK171-7178</strain>
    </source>
</reference>
<gene>
    <name evidence="1" type="ORF">K8V56_02840</name>
</gene>
<organism evidence="1 2">
    <name type="scientific">Sporosarcina psychrophila</name>
    <name type="common">Bacillus psychrophilus</name>
    <dbReference type="NCBI Taxonomy" id="1476"/>
    <lineage>
        <taxon>Bacteria</taxon>
        <taxon>Bacillati</taxon>
        <taxon>Bacillota</taxon>
        <taxon>Bacilli</taxon>
        <taxon>Bacillales</taxon>
        <taxon>Caryophanaceae</taxon>
        <taxon>Sporosarcina</taxon>
    </lineage>
</organism>
<evidence type="ECO:0000313" key="1">
    <source>
        <dbReference type="EMBL" id="HJF30703.1"/>
    </source>
</evidence>
<dbReference type="InterPro" id="IPR020908">
    <property type="entry name" value="UPF0738"/>
</dbReference>
<proteinExistence type="predicted"/>
<reference evidence="1" key="2">
    <citation type="submission" date="2021-09" db="EMBL/GenBank/DDBJ databases">
        <authorList>
            <person name="Gilroy R."/>
        </authorList>
    </citation>
    <scope>NUCLEOTIDE SEQUENCE</scope>
    <source>
        <strain evidence="1">CHK171-7178</strain>
    </source>
</reference>
<comment type="caution">
    <text evidence="1">The sequence shown here is derived from an EMBL/GenBank/DDBJ whole genome shotgun (WGS) entry which is preliminary data.</text>
</comment>
<sequence length="129" mass="14508">MNIQNRIDSGLQNDGQILFLLAEQAEKIQGIPSGKMITDSDNLSFVYLLEAEAGYEHLHFTQAVWPLMVEALKTDLVPVLSWKDEIIALPGFKDELTMLIYNIEGNDNYGETFSSAVEQAFSSILQHME</sequence>
<protein>
    <submittedName>
        <fullName evidence="1">Uncharacterized protein</fullName>
    </submittedName>
</protein>
<evidence type="ECO:0000313" key="2">
    <source>
        <dbReference type="Proteomes" id="UP000698173"/>
    </source>
</evidence>
<dbReference type="Pfam" id="PF19785">
    <property type="entry name" value="UPF0738"/>
    <property type="match status" value="1"/>
</dbReference>
<dbReference type="Proteomes" id="UP000698173">
    <property type="component" value="Unassembled WGS sequence"/>
</dbReference>
<name>A0A921KCB1_SPOPS</name>
<dbReference type="AlphaFoldDB" id="A0A921KCB1"/>
<accession>A0A921KCB1</accession>